<dbReference type="EMBL" id="JAOTLW010000013">
    <property type="protein sequence ID" value="MDI5832635.1"/>
    <property type="molecule type" value="Genomic_DNA"/>
</dbReference>
<dbReference type="RefSeq" id="WP_282679606.1">
    <property type="nucleotide sequence ID" value="NZ_CP106875.1"/>
</dbReference>
<protein>
    <submittedName>
        <fullName evidence="1">Uncharacterized protein</fullName>
    </submittedName>
</protein>
<evidence type="ECO:0000313" key="2">
    <source>
        <dbReference type="Proteomes" id="UP001159075"/>
    </source>
</evidence>
<gene>
    <name evidence="1" type="ORF">ODY93_13730</name>
</gene>
<comment type="caution">
    <text evidence="1">The sequence shown here is derived from an EMBL/GenBank/DDBJ whole genome shotgun (WGS) entry which is preliminary data.</text>
</comment>
<reference evidence="1 2" key="1">
    <citation type="submission" date="2022-09" db="EMBL/GenBank/DDBJ databases">
        <title>The outer-membrane cytochrome OmcA is essential for infection of Shewanella oneidensis by a zebrafish-associated bacteriophage.</title>
        <authorList>
            <person name="Grenfell A.W."/>
            <person name="Intile P."/>
            <person name="Mcfarlane J."/>
            <person name="Leung D."/>
            <person name="Abdalla K."/>
            <person name="Wold M."/>
            <person name="Kees E."/>
            <person name="Gralnick J."/>
        </authorList>
    </citation>
    <scope>NUCLEOTIDE SEQUENCE [LARGE SCALE GENOMIC DNA]</scope>
    <source>
        <strain evidence="1 2">NF-5</strain>
    </source>
</reference>
<organism evidence="1 2">
    <name type="scientific">Shewanella xiamenensis</name>
    <dbReference type="NCBI Taxonomy" id="332186"/>
    <lineage>
        <taxon>Bacteria</taxon>
        <taxon>Pseudomonadati</taxon>
        <taxon>Pseudomonadota</taxon>
        <taxon>Gammaproteobacteria</taxon>
        <taxon>Alteromonadales</taxon>
        <taxon>Shewanellaceae</taxon>
        <taxon>Shewanella</taxon>
    </lineage>
</organism>
<accession>A0ABT6UDT6</accession>
<keyword evidence="2" id="KW-1185">Reference proteome</keyword>
<sequence length="248" mass="27979">MNKISLSVMLAICSTQAGSVTLANDVEVKLQDKLLSIENETASLVADIRSSNECKLTSKTLDERIRTQLRQNGHSSLYETERFRLDYCKFKIDTLRTEQEAKKERVISESIYSLPLGPERTKIRNLALAHYAKISKALDEAESADICSAFSYFYTAKFNESTTSTIKPLGSRFDGAYYHCSFNISMQSNDGSKDVGIQIKYNKIEHTARELAGNTEVEISNLATKQFVTRVIDRGFVNKTVVMKTYSY</sequence>
<evidence type="ECO:0000313" key="1">
    <source>
        <dbReference type="EMBL" id="MDI5832635.1"/>
    </source>
</evidence>
<dbReference type="Proteomes" id="UP001159075">
    <property type="component" value="Unassembled WGS sequence"/>
</dbReference>
<name>A0ABT6UDT6_9GAMM</name>
<proteinExistence type="predicted"/>